<sequence>MSNPGRDPAKRKVKPVEPQSLLDFDLGEGESSDDSDFRIEDHPEESDDYSINSDDDDKKGKDDSGSSEESASDAEDGFKNTSKMGQSTVSALLERAKQAEFKIPGDLANWLICAGCLGSRSDDFNEIVECDGCGVTVHEGCYGVSDVTSESSTVSSASTEPWFCEACKAGVTDPSCELCPNKGGIFKETEVGAWVHLVCALYVPGVAFSEVERLSGVTLFEMAYSRWGARSCALCEDTTLARTGVCVGCDAGLCKTFFHVTWWSVCARENTTLARTGICVGCDAELCETFFHITWSVLQVSPWQVKRLCERGHHARAHWHLRRLRRGTLRDFLPRYLRAGLLAEAHSEEAEQADPFYAHCRLHSDKTLVKKRKRNWLALQIRTEKRKLELQENLSPEEKARIKRKLIKYRRKYLQQKENRNPPWVPTQKMARMLYSSASAMRKFQRKAELMGVDTHALEFQDAQMAALKDVSRRWHVPPAFSVEFVGYYLERNSRVTSLRRSLERLTKENETLLGGDEKLRTDYDDASKENTDTLAELASTKQALQKIYDAIIAICPKPLPPLMEEKPLLPPVLARSTPKVTPLQLQKRLAARSMCVPTAAALKMGVGFPLSDNPDAHQGKVLSTSLEGACAACGRRSERHLMAACDTCRQHYHLHCLNPPLQRPPKKTKLYGWQCSECDKTSDSEPEVLEKKVPRRSRIRYSKDGAIITEPHSPGSIPNSPPAKPKLEKTPKLEKEKPLKVTTTPSENISPIKVTIKPFDFTNEGIDNEMRKKDKRIKKSKLKDHTSTSGGEESLSKKLHKRSFTSPTLTNTPLMSITPIVADSPNDSHNENSNTSTSATPTKREDASFLSQNSSFSSLLTEPKERDSKAIESSIENTLANLSSDIATYKANRKRRKEKHRSRYSPDFLRSPSKSHKHKRKKKTQDMENPEMPHPRITIKIKPIPKPDGSLDTQMFYVPTDSNDGPPPAVMRKLSKHAEQEAAARPPAEPMAETPPSARAGRSRRDTGGTPAAPPADLTPMTHCDVCREPGDPTNLVRCDECFKRYHFTCLEPPLNKNPKKRGYSWHCADCDPTDVEENN</sequence>
<accession>A0ACC0JK80</accession>
<evidence type="ECO:0000313" key="2">
    <source>
        <dbReference type="Proteomes" id="UP001064048"/>
    </source>
</evidence>
<proteinExistence type="predicted"/>
<organism evidence="1 2">
    <name type="scientific">Choristoneura fumiferana</name>
    <name type="common">Spruce budworm moth</name>
    <name type="synonym">Archips fumiferana</name>
    <dbReference type="NCBI Taxonomy" id="7141"/>
    <lineage>
        <taxon>Eukaryota</taxon>
        <taxon>Metazoa</taxon>
        <taxon>Ecdysozoa</taxon>
        <taxon>Arthropoda</taxon>
        <taxon>Hexapoda</taxon>
        <taxon>Insecta</taxon>
        <taxon>Pterygota</taxon>
        <taxon>Neoptera</taxon>
        <taxon>Endopterygota</taxon>
        <taxon>Lepidoptera</taxon>
        <taxon>Glossata</taxon>
        <taxon>Ditrysia</taxon>
        <taxon>Tortricoidea</taxon>
        <taxon>Tortricidae</taxon>
        <taxon>Tortricinae</taxon>
        <taxon>Choristoneura</taxon>
    </lineage>
</organism>
<keyword evidence="2" id="KW-1185">Reference proteome</keyword>
<dbReference type="Proteomes" id="UP001064048">
    <property type="component" value="Chromosome 4"/>
</dbReference>
<name>A0ACC0JK80_CHOFU</name>
<evidence type="ECO:0000313" key="1">
    <source>
        <dbReference type="EMBL" id="KAI8424441.1"/>
    </source>
</evidence>
<dbReference type="EMBL" id="CM046104">
    <property type="protein sequence ID" value="KAI8424441.1"/>
    <property type="molecule type" value="Genomic_DNA"/>
</dbReference>
<gene>
    <name evidence="1" type="ORF">MSG28_002930</name>
</gene>
<protein>
    <submittedName>
        <fullName evidence="1">Uncharacterized protein</fullName>
    </submittedName>
</protein>
<reference evidence="1 2" key="1">
    <citation type="journal article" date="2022" name="Genome Biol. Evol.">
        <title>The Spruce Budworm Genome: Reconstructing the Evolutionary History of Antifreeze Proteins.</title>
        <authorList>
            <person name="Beliveau C."/>
            <person name="Gagne P."/>
            <person name="Picq S."/>
            <person name="Vernygora O."/>
            <person name="Keeling C.I."/>
            <person name="Pinkney K."/>
            <person name="Doucet D."/>
            <person name="Wen F."/>
            <person name="Johnston J.S."/>
            <person name="Maaroufi H."/>
            <person name="Boyle B."/>
            <person name="Laroche J."/>
            <person name="Dewar K."/>
            <person name="Juretic N."/>
            <person name="Blackburn G."/>
            <person name="Nisole A."/>
            <person name="Brunet B."/>
            <person name="Brandao M."/>
            <person name="Lumley L."/>
            <person name="Duan J."/>
            <person name="Quan G."/>
            <person name="Lucarotti C.J."/>
            <person name="Roe A.D."/>
            <person name="Sperling F.A.H."/>
            <person name="Levesque R.C."/>
            <person name="Cusson M."/>
        </authorList>
    </citation>
    <scope>NUCLEOTIDE SEQUENCE [LARGE SCALE GENOMIC DNA]</scope>
    <source>
        <strain evidence="1">Glfc:IPQL:Cfum</strain>
    </source>
</reference>
<comment type="caution">
    <text evidence="1">The sequence shown here is derived from an EMBL/GenBank/DDBJ whole genome shotgun (WGS) entry which is preliminary data.</text>
</comment>